<dbReference type="AlphaFoldDB" id="A0A7S3V224"/>
<feature type="transmembrane region" description="Helical" evidence="1">
    <location>
        <begin position="205"/>
        <end position="225"/>
    </location>
</feature>
<accession>A0A7S3V224</accession>
<keyword evidence="1" id="KW-0812">Transmembrane</keyword>
<organism evidence="2">
    <name type="scientific">Aplanochytrium stocchinoi</name>
    <dbReference type="NCBI Taxonomy" id="215587"/>
    <lineage>
        <taxon>Eukaryota</taxon>
        <taxon>Sar</taxon>
        <taxon>Stramenopiles</taxon>
        <taxon>Bigyra</taxon>
        <taxon>Labyrinthulomycetes</taxon>
        <taxon>Thraustochytrida</taxon>
        <taxon>Thraustochytriidae</taxon>
        <taxon>Aplanochytrium</taxon>
    </lineage>
</organism>
<sequence>MSVVKSVAYIILVLSPPILFTPLLLNFLGVDYYLSYKYDYLYSIKQFVPEELAKLFFFESIPLQAFRVNDVVVYFPGVFVETILGILIFAVLGIDLLTSVAKHKMKTPDLAALMMFCYAGMCIGAFPLHSLKEIPAFDILVDTPLIHTLFMFDSLCTSVVPPVMIVIELVTNGTLSANRGRHAALMITILFWSLCYAGVVFHQPWIMFFLHIGTQLLFCPVLLAITRQRFKKQTSLVQRGRGESGCIHGFHWMVIAFLYSVVFASGGFTVPVYLSKISQNYFDPLTSVFFGCRCGMIAYYLYCKDQLECDCIHHKEYSSFHIREGTKRD</sequence>
<evidence type="ECO:0000313" key="2">
    <source>
        <dbReference type="EMBL" id="CAE0447129.1"/>
    </source>
</evidence>
<protein>
    <submittedName>
        <fullName evidence="2">Uncharacterized protein</fullName>
    </submittedName>
</protein>
<feature type="transmembrane region" description="Helical" evidence="1">
    <location>
        <begin position="285"/>
        <end position="302"/>
    </location>
</feature>
<name>A0A7S3V224_9STRA</name>
<gene>
    <name evidence="2" type="ORF">ASTO00021_LOCUS17109</name>
</gene>
<feature type="transmembrane region" description="Helical" evidence="1">
    <location>
        <begin position="149"/>
        <end position="170"/>
    </location>
</feature>
<keyword evidence="1" id="KW-0472">Membrane</keyword>
<proteinExistence type="predicted"/>
<feature type="transmembrane region" description="Helical" evidence="1">
    <location>
        <begin position="182"/>
        <end position="199"/>
    </location>
</feature>
<evidence type="ECO:0000256" key="1">
    <source>
        <dbReference type="SAM" id="Phobius"/>
    </source>
</evidence>
<keyword evidence="1" id="KW-1133">Transmembrane helix</keyword>
<dbReference type="EMBL" id="HBIN01022271">
    <property type="protein sequence ID" value="CAE0447129.1"/>
    <property type="molecule type" value="Transcribed_RNA"/>
</dbReference>
<feature type="transmembrane region" description="Helical" evidence="1">
    <location>
        <begin position="246"/>
        <end position="273"/>
    </location>
</feature>
<reference evidence="2" key="1">
    <citation type="submission" date="2021-01" db="EMBL/GenBank/DDBJ databases">
        <authorList>
            <person name="Corre E."/>
            <person name="Pelletier E."/>
            <person name="Niang G."/>
            <person name="Scheremetjew M."/>
            <person name="Finn R."/>
            <person name="Kale V."/>
            <person name="Holt S."/>
            <person name="Cochrane G."/>
            <person name="Meng A."/>
            <person name="Brown T."/>
            <person name="Cohen L."/>
        </authorList>
    </citation>
    <scope>NUCLEOTIDE SEQUENCE</scope>
    <source>
        <strain evidence="2">GSBS06</strain>
    </source>
</reference>
<feature type="transmembrane region" description="Helical" evidence="1">
    <location>
        <begin position="73"/>
        <end position="98"/>
    </location>
</feature>
<feature type="transmembrane region" description="Helical" evidence="1">
    <location>
        <begin position="110"/>
        <end position="129"/>
    </location>
</feature>
<feature type="transmembrane region" description="Helical" evidence="1">
    <location>
        <begin position="7"/>
        <end position="28"/>
    </location>
</feature>